<dbReference type="GO" id="GO:0006606">
    <property type="term" value="P:protein import into nucleus"/>
    <property type="evidence" value="ECO:0007669"/>
    <property type="project" value="TreeGrafter"/>
</dbReference>
<keyword evidence="7" id="KW-1185">Reference proteome</keyword>
<keyword evidence="3" id="KW-0813">Transport</keyword>
<dbReference type="GO" id="GO:0005634">
    <property type="term" value="C:nucleus"/>
    <property type="evidence" value="ECO:0007669"/>
    <property type="project" value="UniProtKB-SubCell"/>
</dbReference>
<evidence type="ECO:0000256" key="3">
    <source>
        <dbReference type="ARBA" id="ARBA00022448"/>
    </source>
</evidence>
<name>A0A8H7PIM9_9FUNG</name>
<evidence type="ECO:0000313" key="7">
    <source>
        <dbReference type="Proteomes" id="UP000612746"/>
    </source>
</evidence>
<reference evidence="6" key="1">
    <citation type="submission" date="2020-12" db="EMBL/GenBank/DDBJ databases">
        <title>Metabolic potential, ecology and presence of endohyphal bacteria is reflected in genomic diversity of Mucoromycotina.</title>
        <authorList>
            <person name="Muszewska A."/>
            <person name="Okrasinska A."/>
            <person name="Steczkiewicz K."/>
            <person name="Drgas O."/>
            <person name="Orlowska M."/>
            <person name="Perlinska-Lenart U."/>
            <person name="Aleksandrzak-Piekarczyk T."/>
            <person name="Szatraj K."/>
            <person name="Zielenkiewicz U."/>
            <person name="Pilsyk S."/>
            <person name="Malc E."/>
            <person name="Mieczkowski P."/>
            <person name="Kruszewska J.S."/>
            <person name="Biernat P."/>
            <person name="Pawlowska J."/>
        </authorList>
    </citation>
    <scope>NUCLEOTIDE SEQUENCE</scope>
    <source>
        <strain evidence="6">WA0000051536</strain>
    </source>
</reference>
<proteinExistence type="inferred from homology"/>
<keyword evidence="5" id="KW-0539">Nucleus</keyword>
<comment type="similarity">
    <text evidence="2">Belongs to the importin beta family.</text>
</comment>
<dbReference type="InterPro" id="IPR057942">
    <property type="entry name" value="TPR_TNPO3_IPO13_3rd"/>
</dbReference>
<dbReference type="Proteomes" id="UP000612746">
    <property type="component" value="Unassembled WGS sequence"/>
</dbReference>
<evidence type="ECO:0000256" key="2">
    <source>
        <dbReference type="ARBA" id="ARBA00007991"/>
    </source>
</evidence>
<dbReference type="PANTHER" id="PTHR12363:SF33">
    <property type="entry name" value="IMPORTIN-13"/>
    <property type="match status" value="1"/>
</dbReference>
<dbReference type="Gene3D" id="1.25.10.10">
    <property type="entry name" value="Leucine-rich Repeat Variant"/>
    <property type="match status" value="1"/>
</dbReference>
<evidence type="ECO:0000313" key="6">
    <source>
        <dbReference type="EMBL" id="KAG2174626.1"/>
    </source>
</evidence>
<accession>A0A8H7PIM9</accession>
<comment type="subcellular location">
    <subcellularLocation>
        <location evidence="1">Nucleus</location>
    </subcellularLocation>
</comment>
<dbReference type="SUPFAM" id="SSF48371">
    <property type="entry name" value="ARM repeat"/>
    <property type="match status" value="1"/>
</dbReference>
<dbReference type="InterPro" id="IPR011989">
    <property type="entry name" value="ARM-like"/>
</dbReference>
<gene>
    <name evidence="6" type="ORF">INT44_006890</name>
</gene>
<dbReference type="InterPro" id="IPR016024">
    <property type="entry name" value="ARM-type_fold"/>
</dbReference>
<dbReference type="GO" id="GO:0005737">
    <property type="term" value="C:cytoplasm"/>
    <property type="evidence" value="ECO:0007669"/>
    <property type="project" value="TreeGrafter"/>
</dbReference>
<organism evidence="6 7">
    <name type="scientific">Umbelopsis vinacea</name>
    <dbReference type="NCBI Taxonomy" id="44442"/>
    <lineage>
        <taxon>Eukaryota</taxon>
        <taxon>Fungi</taxon>
        <taxon>Fungi incertae sedis</taxon>
        <taxon>Mucoromycota</taxon>
        <taxon>Mucoromycotina</taxon>
        <taxon>Umbelopsidomycetes</taxon>
        <taxon>Umbelopsidales</taxon>
        <taxon>Umbelopsidaceae</taxon>
        <taxon>Umbelopsis</taxon>
    </lineage>
</organism>
<comment type="caution">
    <text evidence="6">The sequence shown here is derived from an EMBL/GenBank/DDBJ whole genome shotgun (WGS) entry which is preliminary data.</text>
</comment>
<dbReference type="AlphaFoldDB" id="A0A8H7PIM9"/>
<dbReference type="PANTHER" id="PTHR12363">
    <property type="entry name" value="TRANSPORTIN 3 AND IMPORTIN 13"/>
    <property type="match status" value="1"/>
</dbReference>
<dbReference type="OrthoDB" id="2016913at2759"/>
<keyword evidence="4" id="KW-0653">Protein transport</keyword>
<dbReference type="EMBL" id="JAEPRA010000016">
    <property type="protein sequence ID" value="KAG2174626.1"/>
    <property type="molecule type" value="Genomic_DNA"/>
</dbReference>
<sequence length="401" mass="44840">YTISYNKWADVRDKFRIYRRDIADTLNSPYYVLHNDMILLLLQDIKMELLRQETMEYNEQRLEASFFALYSISDEIPPESSSEIAQLFEFNIFGQIPINASPRLQNMALNCVGSFSEWLKNHPQYLLSVLNYIIPALSNAKLAQAAASSLKNVCDTCRAALVDGIDSLIALYQEVAQIGVEPTVKQKVVESISAVIQVFPPEKMIAPLMALIGDIVRNIQHTLSVVESDPVTAAKNVQAQLQYLAACCRGLQSPNDDYQSLIARNAAYDMFASGSINTLYETVPGASELSQTINDTITQLVYLYSKDQETTQVLCQYLDSGLRSMSPLACLPLSTLLFIIQHSYESQPLTPWLDTASLVFTVYGGYDAHHDNLRQLLAVLTAKTLSGINNIHGKKSQYKLQ</sequence>
<dbReference type="InterPro" id="IPR051345">
    <property type="entry name" value="Importin_beta-like_NTR"/>
</dbReference>
<evidence type="ECO:0000256" key="1">
    <source>
        <dbReference type="ARBA" id="ARBA00004123"/>
    </source>
</evidence>
<protein>
    <submittedName>
        <fullName evidence="6">Uncharacterized protein</fullName>
    </submittedName>
</protein>
<dbReference type="Pfam" id="PF24140">
    <property type="entry name" value="TPR_TNPO3_IPO13_3rd"/>
    <property type="match status" value="1"/>
</dbReference>
<evidence type="ECO:0000256" key="4">
    <source>
        <dbReference type="ARBA" id="ARBA00022927"/>
    </source>
</evidence>
<feature type="non-terminal residue" evidence="6">
    <location>
        <position position="1"/>
    </location>
</feature>
<evidence type="ECO:0000256" key="5">
    <source>
        <dbReference type="ARBA" id="ARBA00023242"/>
    </source>
</evidence>